<protein>
    <submittedName>
        <fullName evidence="1">Uncharacterized protein</fullName>
    </submittedName>
</protein>
<name>A0AA38M6P9_9CUCU</name>
<sequence length="158" mass="18463">MFSYAVFSYVIGQISYPQMSSLSDHFALNTTLRNFCFLAHRHYFTKKQHSRFNFMLSHWNGRRKLHTAPLHIIATQALAFKMHYFIISSICFTDFLHFNTVRASSPHIFALHNILGSRPRARMLTCSASTFERVPTYVPRNSETPCPRRRRPATYVSN</sequence>
<reference evidence="1" key="1">
    <citation type="journal article" date="2023" name="G3 (Bethesda)">
        <title>Whole genome assemblies of Zophobas morio and Tenebrio molitor.</title>
        <authorList>
            <person name="Kaur S."/>
            <person name="Stinson S.A."/>
            <person name="diCenzo G.C."/>
        </authorList>
    </citation>
    <scope>NUCLEOTIDE SEQUENCE</scope>
    <source>
        <strain evidence="1">QUZm001</strain>
    </source>
</reference>
<dbReference type="EMBL" id="JALNTZ010000007">
    <property type="protein sequence ID" value="KAJ3646175.1"/>
    <property type="molecule type" value="Genomic_DNA"/>
</dbReference>
<dbReference type="Proteomes" id="UP001168821">
    <property type="component" value="Unassembled WGS sequence"/>
</dbReference>
<keyword evidence="2" id="KW-1185">Reference proteome</keyword>
<accession>A0AA38M6P9</accession>
<proteinExistence type="predicted"/>
<comment type="caution">
    <text evidence="1">The sequence shown here is derived from an EMBL/GenBank/DDBJ whole genome shotgun (WGS) entry which is preliminary data.</text>
</comment>
<evidence type="ECO:0000313" key="2">
    <source>
        <dbReference type="Proteomes" id="UP001168821"/>
    </source>
</evidence>
<gene>
    <name evidence="1" type="ORF">Zmor_023773</name>
</gene>
<organism evidence="1 2">
    <name type="scientific">Zophobas morio</name>
    <dbReference type="NCBI Taxonomy" id="2755281"/>
    <lineage>
        <taxon>Eukaryota</taxon>
        <taxon>Metazoa</taxon>
        <taxon>Ecdysozoa</taxon>
        <taxon>Arthropoda</taxon>
        <taxon>Hexapoda</taxon>
        <taxon>Insecta</taxon>
        <taxon>Pterygota</taxon>
        <taxon>Neoptera</taxon>
        <taxon>Endopterygota</taxon>
        <taxon>Coleoptera</taxon>
        <taxon>Polyphaga</taxon>
        <taxon>Cucujiformia</taxon>
        <taxon>Tenebrionidae</taxon>
        <taxon>Zophobas</taxon>
    </lineage>
</organism>
<evidence type="ECO:0000313" key="1">
    <source>
        <dbReference type="EMBL" id="KAJ3646175.1"/>
    </source>
</evidence>
<dbReference type="AlphaFoldDB" id="A0AA38M6P9"/>